<keyword evidence="4" id="KW-1185">Reference proteome</keyword>
<dbReference type="PANTHER" id="PTHR30383:SF5">
    <property type="entry name" value="SGNH HYDROLASE-TYPE ESTERASE DOMAIN-CONTAINING PROTEIN"/>
    <property type="match status" value="1"/>
</dbReference>
<feature type="signal peptide" evidence="1">
    <location>
        <begin position="1"/>
        <end position="22"/>
    </location>
</feature>
<dbReference type="InterPro" id="IPR013830">
    <property type="entry name" value="SGNH_hydro"/>
</dbReference>
<dbReference type="OrthoDB" id="9794725at2"/>
<dbReference type="InterPro" id="IPR051532">
    <property type="entry name" value="Ester_Hydrolysis_Enzymes"/>
</dbReference>
<evidence type="ECO:0000313" key="3">
    <source>
        <dbReference type="EMBL" id="REG94763.1"/>
    </source>
</evidence>
<name>A0A3E0EAJ2_9FLAO</name>
<dbReference type="PANTHER" id="PTHR30383">
    <property type="entry name" value="THIOESTERASE 1/PROTEASE 1/LYSOPHOSPHOLIPASE L1"/>
    <property type="match status" value="1"/>
</dbReference>
<sequence length="231" mass="25583">MKNKALTFYLVITLFVMNCSNAQDWANLKRYEKENAVLAAPMASEKRIVFMGNSITEGWLRTHPSFFAGKPYIDRGISGQTTPQMLLRFRQDVVNCKASVVVILAGLNDIAQNTGPMTLEETAGNIFSMAELAKANGIDVIICSVLPASDFPWRPGMEPGRKVVALNALLKKYAKEHTIPFVDYYTPMVNDSLGLKKELGDDGVHPNEAGYKIMEPIVEKAIADLLKKSKK</sequence>
<dbReference type="Proteomes" id="UP000257136">
    <property type="component" value="Unassembled WGS sequence"/>
</dbReference>
<accession>A0A3E0EAJ2</accession>
<dbReference type="Pfam" id="PF13472">
    <property type="entry name" value="Lipase_GDSL_2"/>
    <property type="match status" value="1"/>
</dbReference>
<feature type="chain" id="PRO_5017652518" evidence="1">
    <location>
        <begin position="23"/>
        <end position="231"/>
    </location>
</feature>
<evidence type="ECO:0000313" key="4">
    <source>
        <dbReference type="Proteomes" id="UP000257136"/>
    </source>
</evidence>
<reference evidence="3 4" key="1">
    <citation type="submission" date="2018-08" db="EMBL/GenBank/DDBJ databases">
        <title>Genomic Encyclopedia of Archaeal and Bacterial Type Strains, Phase II (KMG-II): from individual species to whole genera.</title>
        <authorList>
            <person name="Goeker M."/>
        </authorList>
    </citation>
    <scope>NUCLEOTIDE SEQUENCE [LARGE SCALE GENOMIC DNA]</scope>
    <source>
        <strain evidence="3 4">DSM 100880</strain>
    </source>
</reference>
<gene>
    <name evidence="3" type="ORF">C8P67_11254</name>
</gene>
<dbReference type="RefSeq" id="WP_115814468.1">
    <property type="nucleotide sequence ID" value="NZ_QUNI01000012.1"/>
</dbReference>
<organism evidence="3 4">
    <name type="scientific">Flavobacterium aquicola</name>
    <dbReference type="NCBI Taxonomy" id="1682742"/>
    <lineage>
        <taxon>Bacteria</taxon>
        <taxon>Pseudomonadati</taxon>
        <taxon>Bacteroidota</taxon>
        <taxon>Flavobacteriia</taxon>
        <taxon>Flavobacteriales</taxon>
        <taxon>Flavobacteriaceae</taxon>
        <taxon>Flavobacterium</taxon>
    </lineage>
</organism>
<dbReference type="CDD" id="cd04501">
    <property type="entry name" value="SGNH_hydrolase_like_4"/>
    <property type="match status" value="1"/>
</dbReference>
<dbReference type="AlphaFoldDB" id="A0A3E0EAJ2"/>
<protein>
    <submittedName>
        <fullName evidence="3">Lysophospholipase L1-like esterase</fullName>
    </submittedName>
</protein>
<proteinExistence type="predicted"/>
<feature type="domain" description="SGNH hydrolase-type esterase" evidence="2">
    <location>
        <begin position="50"/>
        <end position="213"/>
    </location>
</feature>
<dbReference type="GO" id="GO:0004622">
    <property type="term" value="F:phosphatidylcholine lysophospholipase activity"/>
    <property type="evidence" value="ECO:0007669"/>
    <property type="project" value="TreeGrafter"/>
</dbReference>
<comment type="caution">
    <text evidence="3">The sequence shown here is derived from an EMBL/GenBank/DDBJ whole genome shotgun (WGS) entry which is preliminary data.</text>
</comment>
<dbReference type="InterPro" id="IPR036514">
    <property type="entry name" value="SGNH_hydro_sf"/>
</dbReference>
<evidence type="ECO:0000256" key="1">
    <source>
        <dbReference type="SAM" id="SignalP"/>
    </source>
</evidence>
<evidence type="ECO:0000259" key="2">
    <source>
        <dbReference type="Pfam" id="PF13472"/>
    </source>
</evidence>
<dbReference type="Gene3D" id="3.40.50.1110">
    <property type="entry name" value="SGNH hydrolase"/>
    <property type="match status" value="1"/>
</dbReference>
<dbReference type="EMBL" id="QUNI01000012">
    <property type="protein sequence ID" value="REG94763.1"/>
    <property type="molecule type" value="Genomic_DNA"/>
</dbReference>
<dbReference type="SUPFAM" id="SSF52266">
    <property type="entry name" value="SGNH hydrolase"/>
    <property type="match status" value="1"/>
</dbReference>
<keyword evidence="1" id="KW-0732">Signal</keyword>